<dbReference type="InterPro" id="IPR011992">
    <property type="entry name" value="EF-hand-dom_pair"/>
</dbReference>
<dbReference type="InterPro" id="IPR050403">
    <property type="entry name" value="Myosin_RLC"/>
</dbReference>
<dbReference type="PROSITE" id="PS00018">
    <property type="entry name" value="EF_HAND_1"/>
    <property type="match status" value="2"/>
</dbReference>
<evidence type="ECO:0000256" key="2">
    <source>
        <dbReference type="ARBA" id="ARBA00022837"/>
    </source>
</evidence>
<dbReference type="SMART" id="SM00054">
    <property type="entry name" value="EFh"/>
    <property type="match status" value="3"/>
</dbReference>
<dbReference type="CDD" id="cd15898">
    <property type="entry name" value="EFh_PI-PLC"/>
    <property type="match status" value="1"/>
</dbReference>
<dbReference type="Gene3D" id="1.10.238.10">
    <property type="entry name" value="EF-hand"/>
    <property type="match status" value="1"/>
</dbReference>
<dbReference type="PROSITE" id="PS50222">
    <property type="entry name" value="EF_HAND_2"/>
    <property type="match status" value="3"/>
</dbReference>
<evidence type="ECO:0000256" key="1">
    <source>
        <dbReference type="ARBA" id="ARBA00022737"/>
    </source>
</evidence>
<evidence type="ECO:0000256" key="3">
    <source>
        <dbReference type="SAM" id="MobiDB-lite"/>
    </source>
</evidence>
<accession>A0A7S3EUM8</accession>
<evidence type="ECO:0000313" key="5">
    <source>
        <dbReference type="EMBL" id="CAE0109244.1"/>
    </source>
</evidence>
<feature type="region of interest" description="Disordered" evidence="3">
    <location>
        <begin position="1"/>
        <end position="40"/>
    </location>
</feature>
<evidence type="ECO:0000259" key="4">
    <source>
        <dbReference type="PROSITE" id="PS50222"/>
    </source>
</evidence>
<name>A0A7S3EUM8_9EUKA</name>
<dbReference type="GO" id="GO:0005509">
    <property type="term" value="F:calcium ion binding"/>
    <property type="evidence" value="ECO:0007669"/>
    <property type="project" value="InterPro"/>
</dbReference>
<dbReference type="FunFam" id="1.10.238.10:FF:000178">
    <property type="entry name" value="Calmodulin-2 A"/>
    <property type="match status" value="1"/>
</dbReference>
<proteinExistence type="predicted"/>
<dbReference type="GO" id="GO:0043226">
    <property type="term" value="C:organelle"/>
    <property type="evidence" value="ECO:0007669"/>
    <property type="project" value="UniProtKB-ARBA"/>
</dbReference>
<reference evidence="5" key="1">
    <citation type="submission" date="2021-01" db="EMBL/GenBank/DDBJ databases">
        <authorList>
            <person name="Corre E."/>
            <person name="Pelletier E."/>
            <person name="Niang G."/>
            <person name="Scheremetjew M."/>
            <person name="Finn R."/>
            <person name="Kale V."/>
            <person name="Holt S."/>
            <person name="Cochrane G."/>
            <person name="Meng A."/>
            <person name="Brown T."/>
            <person name="Cohen L."/>
        </authorList>
    </citation>
    <scope>NUCLEOTIDE SEQUENCE</scope>
    <source>
        <strain evidence="5">CCMP281</strain>
    </source>
</reference>
<dbReference type="InterPro" id="IPR002048">
    <property type="entry name" value="EF_hand_dom"/>
</dbReference>
<keyword evidence="2" id="KW-0106">Calcium</keyword>
<dbReference type="AlphaFoldDB" id="A0A7S3EUM8"/>
<dbReference type="PANTHER" id="PTHR23049">
    <property type="entry name" value="MYOSIN REGULATORY LIGHT CHAIN 2"/>
    <property type="match status" value="1"/>
</dbReference>
<keyword evidence="1" id="KW-0677">Repeat</keyword>
<dbReference type="InterPro" id="IPR018247">
    <property type="entry name" value="EF_Hand_1_Ca_BS"/>
</dbReference>
<feature type="domain" description="EF-hand" evidence="4">
    <location>
        <begin position="96"/>
        <end position="131"/>
    </location>
</feature>
<organism evidence="5">
    <name type="scientific">Haptolina ericina</name>
    <dbReference type="NCBI Taxonomy" id="156174"/>
    <lineage>
        <taxon>Eukaryota</taxon>
        <taxon>Haptista</taxon>
        <taxon>Haptophyta</taxon>
        <taxon>Prymnesiophyceae</taxon>
        <taxon>Prymnesiales</taxon>
        <taxon>Prymnesiaceae</taxon>
        <taxon>Haptolina</taxon>
    </lineage>
</organism>
<sequence length="324" mass="35634">MRAQAATRVAKAKRKERERREQELQMQEPSAGYGAHRPGFDDALDGMTTDDFVLNILTEEQEAEIQCAWDMIDANGDGHIDQNEMKKLLKILGIPKNNRDFKEMRNAMDVDGSGCIEFAEFRLFMARLMCGTEGHAELEMAFEVLDIDRDGQISTEILRHMLTTSGSKPFSEEEMSEMLRVCDPRGTGIVSMQRFRSLPCWRTEALLEEEGFVVSGADSHEDTVALPDVIPDGLLSDSEGTSQCAADPSHAAGVRQRMEHYCSAARGRMSEGGRGWVSGSMIAAREWLYRKIPAGGGGGGGFVVNATRAADGATVATPQRSFES</sequence>
<dbReference type="EMBL" id="HBHX01017764">
    <property type="protein sequence ID" value="CAE0109244.1"/>
    <property type="molecule type" value="Transcribed_RNA"/>
</dbReference>
<protein>
    <recommendedName>
        <fullName evidence="4">EF-hand domain-containing protein</fullName>
    </recommendedName>
</protein>
<feature type="domain" description="EF-hand" evidence="4">
    <location>
        <begin position="60"/>
        <end position="95"/>
    </location>
</feature>
<dbReference type="Pfam" id="PF13499">
    <property type="entry name" value="EF-hand_7"/>
    <property type="match status" value="2"/>
</dbReference>
<dbReference type="SUPFAM" id="SSF47473">
    <property type="entry name" value="EF-hand"/>
    <property type="match status" value="1"/>
</dbReference>
<feature type="domain" description="EF-hand" evidence="4">
    <location>
        <begin position="133"/>
        <end position="168"/>
    </location>
</feature>
<gene>
    <name evidence="5" type="ORF">HERI1096_LOCUS9904</name>
</gene>